<dbReference type="GeneID" id="25791448"/>
<dbReference type="HOGENOM" id="CLU_245771_0_0_1"/>
<dbReference type="RefSeq" id="XP_013958521.1">
    <property type="nucleotide sequence ID" value="XM_014103046.1"/>
</dbReference>
<evidence type="ECO:0000313" key="2">
    <source>
        <dbReference type="EMBL" id="EHK24309.1"/>
    </source>
</evidence>
<keyword evidence="3" id="KW-1185">Reference proteome</keyword>
<reference evidence="2 3" key="1">
    <citation type="journal article" date="2011" name="Genome Biol.">
        <title>Comparative genome sequence analysis underscores mycoparasitism as the ancestral life style of Trichoderma.</title>
        <authorList>
            <person name="Kubicek C.P."/>
            <person name="Herrera-Estrella A."/>
            <person name="Seidl-Seiboth V."/>
            <person name="Martinez D.A."/>
            <person name="Druzhinina I.S."/>
            <person name="Thon M."/>
            <person name="Zeilinger S."/>
            <person name="Casas-Flores S."/>
            <person name="Horwitz B.A."/>
            <person name="Mukherjee P.K."/>
            <person name="Mukherjee M."/>
            <person name="Kredics L."/>
            <person name="Alcaraz L.D."/>
            <person name="Aerts A."/>
            <person name="Antal Z."/>
            <person name="Atanasova L."/>
            <person name="Cervantes-Badillo M.G."/>
            <person name="Challacombe J."/>
            <person name="Chertkov O."/>
            <person name="McCluskey K."/>
            <person name="Coulpier F."/>
            <person name="Deshpande N."/>
            <person name="von Doehren H."/>
            <person name="Ebbole D.J."/>
            <person name="Esquivel-Naranjo E.U."/>
            <person name="Fekete E."/>
            <person name="Flipphi M."/>
            <person name="Glaser F."/>
            <person name="Gomez-Rodriguez E.Y."/>
            <person name="Gruber S."/>
            <person name="Han C."/>
            <person name="Henrissat B."/>
            <person name="Hermosa R."/>
            <person name="Hernandez-Onate M."/>
            <person name="Karaffa L."/>
            <person name="Kosti I."/>
            <person name="Le Crom S."/>
            <person name="Lindquist E."/>
            <person name="Lucas S."/>
            <person name="Luebeck M."/>
            <person name="Luebeck P.S."/>
            <person name="Margeot A."/>
            <person name="Metz B."/>
            <person name="Misra M."/>
            <person name="Nevalainen H."/>
            <person name="Omann M."/>
            <person name="Packer N."/>
            <person name="Perrone G."/>
            <person name="Uresti-Rivera E.E."/>
            <person name="Salamov A."/>
            <person name="Schmoll M."/>
            <person name="Seiboth B."/>
            <person name="Shapiro H."/>
            <person name="Sukno S."/>
            <person name="Tamayo-Ramos J.A."/>
            <person name="Tisch D."/>
            <person name="Wiest A."/>
            <person name="Wilkinson H.H."/>
            <person name="Zhang M."/>
            <person name="Coutinho P.M."/>
            <person name="Kenerley C.M."/>
            <person name="Monte E."/>
            <person name="Baker S.E."/>
            <person name="Grigoriev I.V."/>
        </authorList>
    </citation>
    <scope>NUCLEOTIDE SEQUENCE [LARGE SCALE GENOMIC DNA]</scope>
    <source>
        <strain evidence="3">Gv29-8 / FGSC 10586</strain>
    </source>
</reference>
<organism evidence="2 3">
    <name type="scientific">Hypocrea virens (strain Gv29-8 / FGSC 10586)</name>
    <name type="common">Gliocladium virens</name>
    <name type="synonym">Trichoderma virens</name>
    <dbReference type="NCBI Taxonomy" id="413071"/>
    <lineage>
        <taxon>Eukaryota</taxon>
        <taxon>Fungi</taxon>
        <taxon>Dikarya</taxon>
        <taxon>Ascomycota</taxon>
        <taxon>Pezizomycotina</taxon>
        <taxon>Sordariomycetes</taxon>
        <taxon>Hypocreomycetidae</taxon>
        <taxon>Hypocreales</taxon>
        <taxon>Hypocreaceae</taxon>
        <taxon>Trichoderma</taxon>
    </lineage>
</organism>
<dbReference type="OrthoDB" id="3259037at2759"/>
<evidence type="ECO:0000313" key="3">
    <source>
        <dbReference type="Proteomes" id="UP000007115"/>
    </source>
</evidence>
<name>G9MLT5_HYPVG</name>
<feature type="region of interest" description="Disordered" evidence="1">
    <location>
        <begin position="1"/>
        <end position="44"/>
    </location>
</feature>
<feature type="compositionally biased region" description="Pro residues" evidence="1">
    <location>
        <begin position="1295"/>
        <end position="1305"/>
    </location>
</feature>
<evidence type="ECO:0000256" key="1">
    <source>
        <dbReference type="SAM" id="MobiDB-lite"/>
    </source>
</evidence>
<dbReference type="InParanoid" id="G9MLT5"/>
<dbReference type="Proteomes" id="UP000007115">
    <property type="component" value="Unassembled WGS sequence"/>
</dbReference>
<gene>
    <name evidence="2" type="ORF">TRIVIDRAFT_219767</name>
</gene>
<sequence>MASTQLPTSEVKEVRKVSNDDDDEQGGSSQAEETSTGDTESDTSVISDEAEAMSKAMGRITDKLQSQLNIPKVESGKSSVGLYYNVAAQATVELQTDWEIIPGLNLQGVKLRTKIAKTSKQPVTLGVELNAFLLIKDYTVIVSGTIPRIQKGRDIEFTLKLKASSCLGSIDTDGIIEACTKDNGNGPTHTKACYQDLLQKTGLQNDMGDAAMAELTIVREAQSEEMYLKKFEIHIAANIDWQIIPGKLRLQKAAALLRFSKKKREDSLLTRLELAGSIILEDPPETTIGLQAFLSLKDGDVRLALACNVAAMQAIQPSHLVNLITEQENTDMSLDSVGAPPDLGLPHDNFWSFDLFAALERKQAEWSLQYVRVAVEINQVWAPLPELVIGDLKGFLMGFRPDLDVKDFKDDTSLDRPGNRERLATLPKEIKTESNSALPSLEVSGWIIGTVYLGSTWLQATVQHDAITKVTQVHCYIDDTQICSLTQIVSNPRLHSLQSGQSAPSEEDFTKALALMATPATCPVDFWLVSALGYGTQRQCSISIEGSKLQRLTFSVMSAGDANAWQPTDTIHLQDMGLSISYEPSKSSTAGFGNLKGYAYGHLKLSNGLTLFGLVVGRKESKIGEFMVHLSTSLQPNAGLGVTPENLFADPILGSLTPKTEGWELPSSFLADEQVSFSRIFQSAEAGVTLKFSRDEIPSTDEGTPSYQTALRLVHVYLDLQGNWEIFSGLKLQDVRLLAIISPKATAQGYIARIEVTGVFHATTPGVSLAVSARFGTQGPVSLLTARLTGAVNASTRENHSSAALPLMPTRILELSAFQDFRSTSMDEISVPDDFPVTATRVMSSTQTECEMKIDKDPSNNSWKLTRITFSLTSDAEWTVIPDLLRIRLQLLALQLPRSTENPCGALALAAANIWIGNLELTSKLIFCRNNGRSDLIFTISAGRSEMKEMVSKFTEESFSTMTPSKISHLADSACFDVQALCVWEKRNSVDSSRPWFRELTVKFGSTASIDLEFMQLGELSLSIERDEGTKRFSINSCVVFFGELHLKLSLAYRPATAGKSSCYSGSLTLPSQPKPFVTITHQNGHWGLKDWYISEKELKTGIQFDEAIEKATQKYPSKCECKKLVGFFLKEIIMLRFSWKITKPESSEPMFKDNQLHLRIVWSFKISFSALEHDLSDFDMPDLPLHVPGPFRLSEFHKLLVNTIRETVADIGQKILERPVDFAKIMAAVSVKHFGHQIISSLICRLNGNGQEVSSNLKERDEELTQEEARAAEEEPVEDENPLEQGEGTEEPSTEPPTEPPTGPASPSVLDAAKIAGSAAGSAAAAGAGGASDLAVALVLGATASVLLGWLGTTSTDHNIDESGEPGKRTLLVNLNRKIERGLTMRGTPHCQLHTGRQVLEIGWRACTPAIVDDSSAEITDTVIWTVRIQDSTGQEVYATTIPAAQRSVRYQIPGQVCGEKLRVQVRASLTYKGQAQNVQFNGPWSPQVEVTWTAPGAAPTAPARQQESALEIPSANMPPSDQHINTATNVCQGQTLANRTYKITTEIGTSERTSITLKIGQV</sequence>
<protein>
    <submittedName>
        <fullName evidence="2">Uncharacterized protein</fullName>
    </submittedName>
</protein>
<comment type="caution">
    <text evidence="2">The sequence shown here is derived from an EMBL/GenBank/DDBJ whole genome shotgun (WGS) entry which is preliminary data.</text>
</comment>
<dbReference type="VEuPathDB" id="FungiDB:TRIVIDRAFT_219767"/>
<accession>G9MLT5</accession>
<feature type="compositionally biased region" description="Basic and acidic residues" evidence="1">
    <location>
        <begin position="10"/>
        <end position="19"/>
    </location>
</feature>
<feature type="compositionally biased region" description="Basic and acidic residues" evidence="1">
    <location>
        <begin position="1258"/>
        <end position="1274"/>
    </location>
</feature>
<dbReference type="eggNOG" id="ENOG502T56C">
    <property type="taxonomic scope" value="Eukaryota"/>
</dbReference>
<dbReference type="EMBL" id="ABDF02000004">
    <property type="protein sequence ID" value="EHK24309.1"/>
    <property type="molecule type" value="Genomic_DNA"/>
</dbReference>
<dbReference type="STRING" id="413071.G9MLT5"/>
<feature type="compositionally biased region" description="Low complexity" evidence="1">
    <location>
        <begin position="32"/>
        <end position="44"/>
    </location>
</feature>
<proteinExistence type="predicted"/>
<feature type="compositionally biased region" description="Acidic residues" evidence="1">
    <location>
        <begin position="1275"/>
        <end position="1294"/>
    </location>
</feature>
<feature type="region of interest" description="Disordered" evidence="1">
    <location>
        <begin position="1255"/>
        <end position="1310"/>
    </location>
</feature>